<dbReference type="InterPro" id="IPR004101">
    <property type="entry name" value="Mur_ligase_C"/>
</dbReference>
<dbReference type="GO" id="GO:0046872">
    <property type="term" value="F:metal ion binding"/>
    <property type="evidence" value="ECO:0007669"/>
    <property type="project" value="UniProtKB-KW"/>
</dbReference>
<evidence type="ECO:0000259" key="12">
    <source>
        <dbReference type="Pfam" id="PF08245"/>
    </source>
</evidence>
<keyword evidence="4" id="KW-0479">Metal-binding</keyword>
<reference evidence="13" key="2">
    <citation type="submission" date="2021-04" db="EMBL/GenBank/DDBJ databases">
        <authorList>
            <person name="Gilroy R."/>
        </authorList>
    </citation>
    <scope>NUCLEOTIDE SEQUENCE</scope>
    <source>
        <strain evidence="13">USAMLcec3-2134</strain>
    </source>
</reference>
<dbReference type="InterPro" id="IPR013221">
    <property type="entry name" value="Mur_ligase_cen"/>
</dbReference>
<dbReference type="EMBL" id="DWXE01000007">
    <property type="protein sequence ID" value="HJB90289.1"/>
    <property type="molecule type" value="Genomic_DNA"/>
</dbReference>
<dbReference type="NCBIfam" id="TIGR01499">
    <property type="entry name" value="folC"/>
    <property type="match status" value="1"/>
</dbReference>
<dbReference type="GO" id="GO:0005524">
    <property type="term" value="F:ATP binding"/>
    <property type="evidence" value="ECO:0007669"/>
    <property type="project" value="UniProtKB-KW"/>
</dbReference>
<sequence>MDDRKMCSRIQESCAHAKKNSVDRLKRCYEALGRPGSGSKILHVAGTNGKGSVCAYLNSVLTGAGHRVGMFTSPHLVTMRERFLLCGRMIGEETFGRLYDDLREKMRRQGDGAPELTFFETLLFVFLLWMEEEKPEFIVLEAGIGGGRDATAIVENPAVTVITRIGLDHCVYLGNTLEEIAAQKAGIMKPGVPAVCWDTSPEVTRVFSKKAEELSAILIPVSKNEVAFSKIRQNSVDFFLESAYYNDIEACLPAPALYQAENAALAVRALERLAVSPPLTGRQVEAGLSAMRISARMEEILPGVFLDGANNPDGIRAFIRSVAARRTKGKRLLLFGAAADKDTREMAELLRESGLFDRAAVTAIDSGRSMDLRQLSEIQKILEGGREGGQEPFPRSDLALEWLLQLAGGMEAEIYIAGSLYLAGEIVRLAEEGREVHGGYHD</sequence>
<dbReference type="InterPro" id="IPR036565">
    <property type="entry name" value="Mur-like_cat_sf"/>
</dbReference>
<protein>
    <recommendedName>
        <fullName evidence="2">tetrahydrofolate synthase</fullName>
        <ecNumber evidence="2">6.3.2.17</ecNumber>
    </recommendedName>
    <alternativeName>
        <fullName evidence="8">Tetrahydrofolylpolyglutamate synthase</fullName>
    </alternativeName>
</protein>
<dbReference type="SUPFAM" id="SSF53623">
    <property type="entry name" value="MurD-like peptide ligases, catalytic domain"/>
    <property type="match status" value="1"/>
</dbReference>
<organism evidence="13 14">
    <name type="scientific">Candidatus Eisenbergiella merdigallinarum</name>
    <dbReference type="NCBI Taxonomy" id="2838552"/>
    <lineage>
        <taxon>Bacteria</taxon>
        <taxon>Bacillati</taxon>
        <taxon>Bacillota</taxon>
        <taxon>Clostridia</taxon>
        <taxon>Lachnospirales</taxon>
        <taxon>Lachnospiraceae</taxon>
        <taxon>Eisenbergiella</taxon>
    </lineage>
</organism>
<evidence type="ECO:0000259" key="11">
    <source>
        <dbReference type="Pfam" id="PF02875"/>
    </source>
</evidence>
<feature type="domain" description="Mur ligase central" evidence="12">
    <location>
        <begin position="44"/>
        <end position="268"/>
    </location>
</feature>
<comment type="catalytic activity">
    <reaction evidence="9">
        <text>(6S)-5,6,7,8-tetrahydrofolyl-(gamma-L-Glu)(n) + L-glutamate + ATP = (6S)-5,6,7,8-tetrahydrofolyl-(gamma-L-Glu)(n+1) + ADP + phosphate + H(+)</text>
        <dbReference type="Rhea" id="RHEA:10580"/>
        <dbReference type="Rhea" id="RHEA-COMP:14738"/>
        <dbReference type="Rhea" id="RHEA-COMP:14740"/>
        <dbReference type="ChEBI" id="CHEBI:15378"/>
        <dbReference type="ChEBI" id="CHEBI:29985"/>
        <dbReference type="ChEBI" id="CHEBI:30616"/>
        <dbReference type="ChEBI" id="CHEBI:43474"/>
        <dbReference type="ChEBI" id="CHEBI:141005"/>
        <dbReference type="ChEBI" id="CHEBI:456216"/>
        <dbReference type="EC" id="6.3.2.17"/>
    </reaction>
</comment>
<reference evidence="13" key="1">
    <citation type="journal article" date="2021" name="PeerJ">
        <title>Extensive microbial diversity within the chicken gut microbiome revealed by metagenomics and culture.</title>
        <authorList>
            <person name="Gilroy R."/>
            <person name="Ravi A."/>
            <person name="Getino M."/>
            <person name="Pursley I."/>
            <person name="Horton D.L."/>
            <person name="Alikhan N.F."/>
            <person name="Baker D."/>
            <person name="Gharbi K."/>
            <person name="Hall N."/>
            <person name="Watson M."/>
            <person name="Adriaenssens E.M."/>
            <person name="Foster-Nyarko E."/>
            <person name="Jarju S."/>
            <person name="Secka A."/>
            <person name="Antonio M."/>
            <person name="Oren A."/>
            <person name="Chaudhuri R.R."/>
            <person name="La Ragione R."/>
            <person name="Hildebrand F."/>
            <person name="Pallen M.J."/>
        </authorList>
    </citation>
    <scope>NUCLEOTIDE SEQUENCE</scope>
    <source>
        <strain evidence="13">USAMLcec3-2134</strain>
    </source>
</reference>
<evidence type="ECO:0000256" key="2">
    <source>
        <dbReference type="ARBA" id="ARBA00013025"/>
    </source>
</evidence>
<dbReference type="Gene3D" id="3.90.190.20">
    <property type="entry name" value="Mur ligase, C-terminal domain"/>
    <property type="match status" value="1"/>
</dbReference>
<evidence type="ECO:0000256" key="6">
    <source>
        <dbReference type="ARBA" id="ARBA00022840"/>
    </source>
</evidence>
<dbReference type="Pfam" id="PF08245">
    <property type="entry name" value="Mur_ligase_M"/>
    <property type="match status" value="1"/>
</dbReference>
<evidence type="ECO:0000256" key="1">
    <source>
        <dbReference type="ARBA" id="ARBA00008276"/>
    </source>
</evidence>
<feature type="domain" description="Mur ligase C-terminal" evidence="11">
    <location>
        <begin position="304"/>
        <end position="405"/>
    </location>
</feature>
<dbReference type="SUPFAM" id="SSF53244">
    <property type="entry name" value="MurD-like peptide ligases, peptide-binding domain"/>
    <property type="match status" value="1"/>
</dbReference>
<dbReference type="GO" id="GO:0005829">
    <property type="term" value="C:cytosol"/>
    <property type="evidence" value="ECO:0007669"/>
    <property type="project" value="TreeGrafter"/>
</dbReference>
<dbReference type="AlphaFoldDB" id="A0A9D2SC28"/>
<evidence type="ECO:0000313" key="14">
    <source>
        <dbReference type="Proteomes" id="UP000886883"/>
    </source>
</evidence>
<evidence type="ECO:0000313" key="13">
    <source>
        <dbReference type="EMBL" id="HJB90289.1"/>
    </source>
</evidence>
<evidence type="ECO:0000256" key="5">
    <source>
        <dbReference type="ARBA" id="ARBA00022741"/>
    </source>
</evidence>
<dbReference type="Gene3D" id="3.40.1190.10">
    <property type="entry name" value="Mur-like, catalytic domain"/>
    <property type="match status" value="1"/>
</dbReference>
<evidence type="ECO:0000256" key="8">
    <source>
        <dbReference type="ARBA" id="ARBA00030592"/>
    </source>
</evidence>
<name>A0A9D2SC28_9FIRM</name>
<dbReference type="InterPro" id="IPR001645">
    <property type="entry name" value="Folylpolyglutamate_synth"/>
</dbReference>
<dbReference type="InterPro" id="IPR018109">
    <property type="entry name" value="Folylpolyglutamate_synth_CS"/>
</dbReference>
<proteinExistence type="inferred from homology"/>
<keyword evidence="5 10" id="KW-0547">Nucleotide-binding</keyword>
<gene>
    <name evidence="13" type="ORF">H9763_02350</name>
</gene>
<dbReference type="PROSITE" id="PS01011">
    <property type="entry name" value="FOLYLPOLYGLU_SYNT_1"/>
    <property type="match status" value="1"/>
</dbReference>
<dbReference type="Proteomes" id="UP000886883">
    <property type="component" value="Unassembled WGS sequence"/>
</dbReference>
<evidence type="ECO:0000256" key="9">
    <source>
        <dbReference type="ARBA" id="ARBA00047493"/>
    </source>
</evidence>
<accession>A0A9D2SC28</accession>
<evidence type="ECO:0000256" key="3">
    <source>
        <dbReference type="ARBA" id="ARBA00022598"/>
    </source>
</evidence>
<comment type="caution">
    <text evidence="13">The sequence shown here is derived from an EMBL/GenBank/DDBJ whole genome shotgun (WGS) entry which is preliminary data.</text>
</comment>
<dbReference type="Pfam" id="PF02875">
    <property type="entry name" value="Mur_ligase_C"/>
    <property type="match status" value="1"/>
</dbReference>
<dbReference type="EC" id="6.3.2.17" evidence="2"/>
<evidence type="ECO:0000256" key="4">
    <source>
        <dbReference type="ARBA" id="ARBA00022723"/>
    </source>
</evidence>
<dbReference type="PANTHER" id="PTHR11136:SF0">
    <property type="entry name" value="DIHYDROFOLATE SYNTHETASE-RELATED"/>
    <property type="match status" value="1"/>
</dbReference>
<evidence type="ECO:0000256" key="7">
    <source>
        <dbReference type="ARBA" id="ARBA00022842"/>
    </source>
</evidence>
<keyword evidence="3 10" id="KW-0436">Ligase</keyword>
<dbReference type="GO" id="GO:0008841">
    <property type="term" value="F:dihydrofolate synthase activity"/>
    <property type="evidence" value="ECO:0007669"/>
    <property type="project" value="TreeGrafter"/>
</dbReference>
<comment type="similarity">
    <text evidence="1 10">Belongs to the folylpolyglutamate synthase family.</text>
</comment>
<keyword evidence="6 10" id="KW-0067">ATP-binding</keyword>
<dbReference type="PROSITE" id="PS01012">
    <property type="entry name" value="FOLYLPOLYGLU_SYNT_2"/>
    <property type="match status" value="1"/>
</dbReference>
<keyword evidence="7" id="KW-0460">Magnesium</keyword>
<dbReference type="PANTHER" id="PTHR11136">
    <property type="entry name" value="FOLYLPOLYGLUTAMATE SYNTHASE-RELATED"/>
    <property type="match status" value="1"/>
</dbReference>
<evidence type="ECO:0000256" key="10">
    <source>
        <dbReference type="PIRNR" id="PIRNR001563"/>
    </source>
</evidence>
<dbReference type="InterPro" id="IPR036615">
    <property type="entry name" value="Mur_ligase_C_dom_sf"/>
</dbReference>
<dbReference type="GO" id="GO:0004326">
    <property type="term" value="F:tetrahydrofolylpolyglutamate synthase activity"/>
    <property type="evidence" value="ECO:0007669"/>
    <property type="project" value="UniProtKB-EC"/>
</dbReference>
<dbReference type="PIRSF" id="PIRSF001563">
    <property type="entry name" value="Folylpolyglu_synth"/>
    <property type="match status" value="1"/>
</dbReference>